<sequence length="68" mass="7129">YDTCLEFIAALRAATGTAGRRVDAEPEAGHPPTAVSVVPEPPQEPPAWALPVFRAQHDGPHGGMPYGP</sequence>
<accession>A0A0F4IJL2</accession>
<dbReference type="PATRIC" id="fig|68223.7.peg.5245"/>
<gene>
    <name evidence="2" type="ORF">VR44_38190</name>
</gene>
<organism evidence="2 3">
    <name type="scientific">Streptomyces katrae</name>
    <dbReference type="NCBI Taxonomy" id="68223"/>
    <lineage>
        <taxon>Bacteria</taxon>
        <taxon>Bacillati</taxon>
        <taxon>Actinomycetota</taxon>
        <taxon>Actinomycetes</taxon>
        <taxon>Kitasatosporales</taxon>
        <taxon>Streptomycetaceae</taxon>
        <taxon>Streptomyces</taxon>
    </lineage>
</organism>
<keyword evidence="3" id="KW-1185">Reference proteome</keyword>
<evidence type="ECO:0000313" key="2">
    <source>
        <dbReference type="EMBL" id="KJY21648.1"/>
    </source>
</evidence>
<protein>
    <submittedName>
        <fullName evidence="2">Uncharacterized protein</fullName>
    </submittedName>
</protein>
<proteinExistence type="predicted"/>
<dbReference type="Proteomes" id="UP000033551">
    <property type="component" value="Unassembled WGS sequence"/>
</dbReference>
<dbReference type="AlphaFoldDB" id="A0A0F4IJL2"/>
<feature type="region of interest" description="Disordered" evidence="1">
    <location>
        <begin position="16"/>
        <end position="47"/>
    </location>
</feature>
<evidence type="ECO:0000313" key="3">
    <source>
        <dbReference type="Proteomes" id="UP000033551"/>
    </source>
</evidence>
<comment type="caution">
    <text evidence="2">The sequence shown here is derived from an EMBL/GenBank/DDBJ whole genome shotgun (WGS) entry which is preliminary data.</text>
</comment>
<reference evidence="2 3" key="1">
    <citation type="submission" date="2015-02" db="EMBL/GenBank/DDBJ databases">
        <authorList>
            <person name="Ju K.-S."/>
            <person name="Doroghazi J.R."/>
            <person name="Metcalf W."/>
        </authorList>
    </citation>
    <scope>NUCLEOTIDE SEQUENCE [LARGE SCALE GENOMIC DNA]</scope>
    <source>
        <strain evidence="2 3">NRRL ISP-5550</strain>
    </source>
</reference>
<dbReference type="EMBL" id="JZWV01001447">
    <property type="protein sequence ID" value="KJY21648.1"/>
    <property type="molecule type" value="Genomic_DNA"/>
</dbReference>
<feature type="non-terminal residue" evidence="2">
    <location>
        <position position="1"/>
    </location>
</feature>
<evidence type="ECO:0000256" key="1">
    <source>
        <dbReference type="SAM" id="MobiDB-lite"/>
    </source>
</evidence>
<name>A0A0F4IJL2_9ACTN</name>